<feature type="compositionally biased region" description="Polar residues" evidence="1">
    <location>
        <begin position="49"/>
        <end position="69"/>
    </location>
</feature>
<evidence type="ECO:0000313" key="3">
    <source>
        <dbReference type="Proteomes" id="UP000296049"/>
    </source>
</evidence>
<dbReference type="EMBL" id="KB744270">
    <property type="protein sequence ID" value="EOA95517.1"/>
    <property type="molecule type" value="Genomic_DNA"/>
</dbReference>
<reference evidence="3" key="1">
    <citation type="journal article" date="2013" name="Nat. Genet.">
        <title>The duck genome and transcriptome provide insight into an avian influenza virus reservoir species.</title>
        <authorList>
            <person name="Huang Y."/>
            <person name="Li Y."/>
            <person name="Burt D.W."/>
            <person name="Chen H."/>
            <person name="Zhang Y."/>
            <person name="Qian W."/>
            <person name="Kim H."/>
            <person name="Gan S."/>
            <person name="Zhao Y."/>
            <person name="Li J."/>
            <person name="Yi K."/>
            <person name="Feng H."/>
            <person name="Zhu P."/>
            <person name="Li B."/>
            <person name="Liu Q."/>
            <person name="Fairley S."/>
            <person name="Magor K.E."/>
            <person name="Du Z."/>
            <person name="Hu X."/>
            <person name="Goodman L."/>
            <person name="Tafer H."/>
            <person name="Vignal A."/>
            <person name="Lee T."/>
            <person name="Kim K.W."/>
            <person name="Sheng Z."/>
            <person name="An Y."/>
            <person name="Searle S."/>
            <person name="Herrero J."/>
            <person name="Groenen M.A."/>
            <person name="Crooijmans R.P."/>
            <person name="Faraut T."/>
            <person name="Cai Q."/>
            <person name="Webster R.G."/>
            <person name="Aldridge J.R."/>
            <person name="Warren W.C."/>
            <person name="Bartschat S."/>
            <person name="Kehr S."/>
            <person name="Marz M."/>
            <person name="Stadler P.F."/>
            <person name="Smith J."/>
            <person name="Kraus R.H."/>
            <person name="Zhao Y."/>
            <person name="Ren L."/>
            <person name="Fei J."/>
            <person name="Morisson M."/>
            <person name="Kaiser P."/>
            <person name="Griffin D.K."/>
            <person name="Rao M."/>
            <person name="Pitel F."/>
            <person name="Wang J."/>
            <person name="Li N."/>
        </authorList>
    </citation>
    <scope>NUCLEOTIDE SEQUENCE [LARGE SCALE GENOMIC DNA]</scope>
</reference>
<evidence type="ECO:0000313" key="2">
    <source>
        <dbReference type="EMBL" id="EOA95517.1"/>
    </source>
</evidence>
<feature type="compositionally biased region" description="Basic and acidic residues" evidence="1">
    <location>
        <begin position="24"/>
        <end position="35"/>
    </location>
</feature>
<evidence type="ECO:0000256" key="1">
    <source>
        <dbReference type="SAM" id="MobiDB-lite"/>
    </source>
</evidence>
<dbReference type="Proteomes" id="UP000296049">
    <property type="component" value="Unassembled WGS sequence"/>
</dbReference>
<proteinExistence type="predicted"/>
<protein>
    <submittedName>
        <fullName evidence="2">Uncharacterized protein</fullName>
    </submittedName>
</protein>
<name>R0L5H8_ANAPL</name>
<feature type="region of interest" description="Disordered" evidence="1">
    <location>
        <begin position="24"/>
        <end position="69"/>
    </location>
</feature>
<sequence>MLIRKPQNSWVHCHESDFDCQWHGDKRDSEKETRDMAAGAQEAAPVQREGQSSLQSQDYQKEPSTCTSTSSCRQLSSIVATFFRALNRGEQTRSMGYCPDRPFSYKHISAVATTFRCESGISLGHASPPATSSSGLPPPLGTSLYSSSLLLGNCPLSLLAYPRRAPSPTTLGNFWLLILCRPPGFQSYPSVSIVTLEGQERAILHGNDTAWDSKICPQLHGLREMEQGQVSGCGATAACYVLRLLPQRQCLCELNRAEQNPALIVQVFVKTAGHILCYHRELQAGQDFKL</sequence>
<accession>R0L5H8</accession>
<keyword evidence="3" id="KW-1185">Reference proteome</keyword>
<dbReference type="AlphaFoldDB" id="R0L5H8"/>
<gene>
    <name evidence="2" type="ORF">Anapl_16475</name>
</gene>
<organism evidence="2 3">
    <name type="scientific">Anas platyrhynchos</name>
    <name type="common">Mallard</name>
    <name type="synonym">Anas boschas</name>
    <dbReference type="NCBI Taxonomy" id="8839"/>
    <lineage>
        <taxon>Eukaryota</taxon>
        <taxon>Metazoa</taxon>
        <taxon>Chordata</taxon>
        <taxon>Craniata</taxon>
        <taxon>Vertebrata</taxon>
        <taxon>Euteleostomi</taxon>
        <taxon>Archelosauria</taxon>
        <taxon>Archosauria</taxon>
        <taxon>Dinosauria</taxon>
        <taxon>Saurischia</taxon>
        <taxon>Theropoda</taxon>
        <taxon>Coelurosauria</taxon>
        <taxon>Aves</taxon>
        <taxon>Neognathae</taxon>
        <taxon>Galloanserae</taxon>
        <taxon>Anseriformes</taxon>
        <taxon>Anatidae</taxon>
        <taxon>Anatinae</taxon>
        <taxon>Anas</taxon>
    </lineage>
</organism>